<evidence type="ECO:0000256" key="1">
    <source>
        <dbReference type="SAM" id="MobiDB-lite"/>
    </source>
</evidence>
<organism evidence="2 3">
    <name type="scientific">Mycena venus</name>
    <dbReference type="NCBI Taxonomy" id="2733690"/>
    <lineage>
        <taxon>Eukaryota</taxon>
        <taxon>Fungi</taxon>
        <taxon>Dikarya</taxon>
        <taxon>Basidiomycota</taxon>
        <taxon>Agaricomycotina</taxon>
        <taxon>Agaricomycetes</taxon>
        <taxon>Agaricomycetidae</taxon>
        <taxon>Agaricales</taxon>
        <taxon>Marasmiineae</taxon>
        <taxon>Mycenaceae</taxon>
        <taxon>Mycena</taxon>
    </lineage>
</organism>
<feature type="compositionally biased region" description="Low complexity" evidence="1">
    <location>
        <begin position="701"/>
        <end position="720"/>
    </location>
</feature>
<proteinExistence type="predicted"/>
<feature type="compositionally biased region" description="Basic and acidic residues" evidence="1">
    <location>
        <begin position="79"/>
        <end position="92"/>
    </location>
</feature>
<evidence type="ECO:0000313" key="2">
    <source>
        <dbReference type="EMBL" id="KAF7330805.1"/>
    </source>
</evidence>
<feature type="compositionally biased region" description="Basic and acidic residues" evidence="1">
    <location>
        <begin position="599"/>
        <end position="612"/>
    </location>
</feature>
<evidence type="ECO:0000313" key="3">
    <source>
        <dbReference type="Proteomes" id="UP000620124"/>
    </source>
</evidence>
<dbReference type="Proteomes" id="UP000620124">
    <property type="component" value="Unassembled WGS sequence"/>
</dbReference>
<feature type="compositionally biased region" description="Low complexity" evidence="1">
    <location>
        <begin position="559"/>
        <end position="572"/>
    </location>
</feature>
<gene>
    <name evidence="2" type="ORF">MVEN_02419700</name>
</gene>
<feature type="compositionally biased region" description="Gly residues" evidence="1">
    <location>
        <begin position="653"/>
        <end position="662"/>
    </location>
</feature>
<name>A0A8H7CB24_9AGAR</name>
<dbReference type="OrthoDB" id="2530523at2759"/>
<comment type="caution">
    <text evidence="2">The sequence shown here is derived from an EMBL/GenBank/DDBJ whole genome shotgun (WGS) entry which is preliminary data.</text>
</comment>
<reference evidence="2" key="1">
    <citation type="submission" date="2020-05" db="EMBL/GenBank/DDBJ databases">
        <title>Mycena genomes resolve the evolution of fungal bioluminescence.</title>
        <authorList>
            <person name="Tsai I.J."/>
        </authorList>
    </citation>
    <scope>NUCLEOTIDE SEQUENCE</scope>
    <source>
        <strain evidence="2">CCC161011</strain>
    </source>
</reference>
<keyword evidence="3" id="KW-1185">Reference proteome</keyword>
<dbReference type="AlphaFoldDB" id="A0A8H7CB24"/>
<feature type="region of interest" description="Disordered" evidence="1">
    <location>
        <begin position="556"/>
        <end position="815"/>
    </location>
</feature>
<feature type="compositionally biased region" description="Gly residues" evidence="1">
    <location>
        <begin position="374"/>
        <end position="386"/>
    </location>
</feature>
<feature type="region of interest" description="Disordered" evidence="1">
    <location>
        <begin position="1"/>
        <end position="155"/>
    </location>
</feature>
<feature type="region of interest" description="Disordered" evidence="1">
    <location>
        <begin position="251"/>
        <end position="405"/>
    </location>
</feature>
<feature type="compositionally biased region" description="Pro residues" evidence="1">
    <location>
        <begin position="35"/>
        <end position="53"/>
    </location>
</feature>
<dbReference type="EMBL" id="JACAZI010000032">
    <property type="protein sequence ID" value="KAF7330805.1"/>
    <property type="molecule type" value="Genomic_DNA"/>
</dbReference>
<accession>A0A8H7CB24</accession>
<feature type="compositionally biased region" description="Gly residues" evidence="1">
    <location>
        <begin position="691"/>
        <end position="700"/>
    </location>
</feature>
<feature type="compositionally biased region" description="Low complexity" evidence="1">
    <location>
        <begin position="112"/>
        <end position="138"/>
    </location>
</feature>
<feature type="compositionally biased region" description="Low complexity" evidence="1">
    <location>
        <begin position="663"/>
        <end position="672"/>
    </location>
</feature>
<feature type="compositionally biased region" description="Low complexity" evidence="1">
    <location>
        <begin position="349"/>
        <end position="360"/>
    </location>
</feature>
<feature type="compositionally biased region" description="Gly residues" evidence="1">
    <location>
        <begin position="721"/>
        <end position="742"/>
    </location>
</feature>
<sequence length="815" mass="84579">MSAAPKTDFQVPLTASGTDSSLLPRLQLLPLTETPRPPTGSAPPPSPPPPSPQPAQNAPTAASTPLSELSPPPDDFEDDAPKQDDAADKPKDAPASAPDSPPSKGDDHDVKPSQQSSSNSMPDSSPSARPSPPIDSIATPSAAGTQPTSPAPGDPKVAVMLELNEELLKVCMEFQKRRMALSEPQFQAYSSRLQSNLSWSASVVDARGTQVRDLPMMDAPPPLDFYSTERIQELYLELPTVFAKDIARRASISSSSPLKRERSDDTIPTDGMNKRQNTGDGKSMMPPPPIPSPVANASASSPFPGAMTNGTATPPVAPQLGDPSLAPQNPGNMLGDQQLSAASRERARQAQIAQMRAGQQGNRQMSPPSNLPGNPGGMNPGGGGPQGAPNAIAGPSGSGGTGGLNIASLPPNVQQLYAFLQNPAHPFTQYMVRNLPGFQQMPVQMQLQKMLQAQAAMQRERQGMQNNNSGGGGGGDGRGRWWAITAELDVPDERGDGFARYEHDAVTRRWRRWDGHGRWRDGRWWDGWRRDGGMGGGGMGGSGMGGGGMGGGGMNGHYTTATAAPPHAATTTGRRRWRDESWDGDEPTADGIPAAAARAHADGTTKDGDGRRRGGQGGSPPHPGSPMMGNDFPALRSNASIPGIARIARSPSDGGGGPGGMGTPRMGPARMPSGDEFQRMMQQQQQQRGNAGFGVGGPQGFAGQPSQGWQQNQQQQAMQMGMGGGGGGQYGMGGGMGGGGPRPGSAYGGAPSPPGGGGGMGNNQNWGGQAQGYPFAGSPGADLGMQRHMSGTPAPGMQQNPNPPTDGDYDSFNWG</sequence>
<feature type="compositionally biased region" description="Low complexity" evidence="1">
    <location>
        <begin position="762"/>
        <end position="772"/>
    </location>
</feature>
<protein>
    <submittedName>
        <fullName evidence="2">Uncharacterized protein</fullName>
    </submittedName>
</protein>
<feature type="compositionally biased region" description="Low complexity" evidence="1">
    <location>
        <begin position="54"/>
        <end position="65"/>
    </location>
</feature>
<feature type="compositionally biased region" description="Low complexity" evidence="1">
    <location>
        <begin position="679"/>
        <end position="690"/>
    </location>
</feature>
<feature type="compositionally biased region" description="Low complexity" evidence="1">
    <location>
        <begin position="293"/>
        <end position="304"/>
    </location>
</feature>
<feature type="compositionally biased region" description="Low complexity" evidence="1">
    <location>
        <begin position="22"/>
        <end position="34"/>
    </location>
</feature>